<gene>
    <name evidence="7" type="ORF">BHQ10_000629</name>
</gene>
<dbReference type="GO" id="GO:0022857">
    <property type="term" value="F:transmembrane transporter activity"/>
    <property type="evidence" value="ECO:0007669"/>
    <property type="project" value="InterPro"/>
</dbReference>
<feature type="transmembrane region" description="Helical" evidence="5">
    <location>
        <begin position="205"/>
        <end position="224"/>
    </location>
</feature>
<proteinExistence type="predicted"/>
<organism evidence="7 8">
    <name type="scientific">Talaromyces amestolkiae</name>
    <dbReference type="NCBI Taxonomy" id="1196081"/>
    <lineage>
        <taxon>Eukaryota</taxon>
        <taxon>Fungi</taxon>
        <taxon>Dikarya</taxon>
        <taxon>Ascomycota</taxon>
        <taxon>Pezizomycotina</taxon>
        <taxon>Eurotiomycetes</taxon>
        <taxon>Eurotiomycetidae</taxon>
        <taxon>Eurotiales</taxon>
        <taxon>Trichocomaceae</taxon>
        <taxon>Talaromyces</taxon>
        <taxon>Talaromyces sect. Talaromyces</taxon>
    </lineage>
</organism>
<evidence type="ECO:0000256" key="1">
    <source>
        <dbReference type="ARBA" id="ARBA00004141"/>
    </source>
</evidence>
<keyword evidence="3 5" id="KW-1133">Transmembrane helix</keyword>
<dbReference type="PROSITE" id="PS50850">
    <property type="entry name" value="MFS"/>
    <property type="match status" value="1"/>
</dbReference>
<dbReference type="Pfam" id="PF07690">
    <property type="entry name" value="MFS_1"/>
    <property type="match status" value="1"/>
</dbReference>
<feature type="transmembrane region" description="Helical" evidence="5">
    <location>
        <begin position="419"/>
        <end position="445"/>
    </location>
</feature>
<comment type="caution">
    <text evidence="7">The sequence shown here is derived from an EMBL/GenBank/DDBJ whole genome shotgun (WGS) entry which is preliminary data.</text>
</comment>
<dbReference type="InterPro" id="IPR036259">
    <property type="entry name" value="MFS_trans_sf"/>
</dbReference>
<name>A0A364KM51_TALAM</name>
<feature type="transmembrane region" description="Helical" evidence="5">
    <location>
        <begin position="394"/>
        <end position="413"/>
    </location>
</feature>
<accession>A0A364KM51</accession>
<feature type="transmembrane region" description="Helical" evidence="5">
    <location>
        <begin position="488"/>
        <end position="509"/>
    </location>
</feature>
<dbReference type="RefSeq" id="XP_040729134.1">
    <property type="nucleotide sequence ID" value="XM_040878859.1"/>
</dbReference>
<keyword evidence="2 5" id="KW-0812">Transmembrane</keyword>
<dbReference type="Gene3D" id="1.20.1250.20">
    <property type="entry name" value="MFS general substrate transporter like domains"/>
    <property type="match status" value="1"/>
</dbReference>
<feature type="transmembrane region" description="Helical" evidence="5">
    <location>
        <begin position="20"/>
        <end position="48"/>
    </location>
</feature>
<dbReference type="SUPFAM" id="SSF103473">
    <property type="entry name" value="MFS general substrate transporter"/>
    <property type="match status" value="1"/>
</dbReference>
<dbReference type="GeneID" id="63789846"/>
<evidence type="ECO:0000256" key="5">
    <source>
        <dbReference type="SAM" id="Phobius"/>
    </source>
</evidence>
<feature type="domain" description="Major facilitator superfamily (MFS) profile" evidence="6">
    <location>
        <begin position="26"/>
        <end position="513"/>
    </location>
</feature>
<protein>
    <recommendedName>
        <fullName evidence="6">Major facilitator superfamily (MFS) profile domain-containing protein</fullName>
    </recommendedName>
</protein>
<keyword evidence="8" id="KW-1185">Reference proteome</keyword>
<evidence type="ECO:0000313" key="7">
    <source>
        <dbReference type="EMBL" id="RAO64617.1"/>
    </source>
</evidence>
<evidence type="ECO:0000313" key="8">
    <source>
        <dbReference type="Proteomes" id="UP000249363"/>
    </source>
</evidence>
<feature type="transmembrane region" description="Helical" evidence="5">
    <location>
        <begin position="173"/>
        <end position="193"/>
    </location>
</feature>
<feature type="transmembrane region" description="Helical" evidence="5">
    <location>
        <begin position="457"/>
        <end position="476"/>
    </location>
</feature>
<feature type="transmembrane region" description="Helical" evidence="5">
    <location>
        <begin position="90"/>
        <end position="107"/>
    </location>
</feature>
<dbReference type="AlphaFoldDB" id="A0A364KM51"/>
<evidence type="ECO:0000256" key="4">
    <source>
        <dbReference type="ARBA" id="ARBA00023136"/>
    </source>
</evidence>
<dbReference type="STRING" id="1196081.A0A364KM51"/>
<evidence type="ECO:0000256" key="3">
    <source>
        <dbReference type="ARBA" id="ARBA00022989"/>
    </source>
</evidence>
<dbReference type="Proteomes" id="UP000249363">
    <property type="component" value="Unassembled WGS sequence"/>
</dbReference>
<keyword evidence="4 5" id="KW-0472">Membrane</keyword>
<dbReference type="PANTHER" id="PTHR23502">
    <property type="entry name" value="MAJOR FACILITATOR SUPERFAMILY"/>
    <property type="match status" value="1"/>
</dbReference>
<feature type="transmembrane region" description="Helical" evidence="5">
    <location>
        <begin position="350"/>
        <end position="373"/>
    </location>
</feature>
<reference evidence="7 8" key="1">
    <citation type="journal article" date="2017" name="Biotechnol. Biofuels">
        <title>Differential beta-glucosidase expression as a function of carbon source availability in Talaromyces amestolkiae: a genomic and proteomic approach.</title>
        <authorList>
            <person name="de Eugenio L.I."/>
            <person name="Mendez-Liter J.A."/>
            <person name="Nieto-Dominguez M."/>
            <person name="Alonso L."/>
            <person name="Gil-Munoz J."/>
            <person name="Barriuso J."/>
            <person name="Prieto A."/>
            <person name="Martinez M.J."/>
        </authorList>
    </citation>
    <scope>NUCLEOTIDE SEQUENCE [LARGE SCALE GENOMIC DNA]</scope>
    <source>
        <strain evidence="7 8">CIB</strain>
    </source>
</reference>
<evidence type="ECO:0000259" key="6">
    <source>
        <dbReference type="PROSITE" id="PS50850"/>
    </source>
</evidence>
<feature type="transmembrane region" description="Helical" evidence="5">
    <location>
        <begin position="113"/>
        <end position="132"/>
    </location>
</feature>
<dbReference type="InterPro" id="IPR011701">
    <property type="entry name" value="MFS"/>
</dbReference>
<dbReference type="PANTHER" id="PTHR23502:SF181">
    <property type="entry name" value="MAJOR FACILITATOR SUPERFAMILY (MFS) PROFILE DOMAIN-CONTAINING PROTEIN"/>
    <property type="match status" value="1"/>
</dbReference>
<comment type="subcellular location">
    <subcellularLocation>
        <location evidence="1">Membrane</location>
        <topology evidence="1">Multi-pass membrane protein</topology>
    </subcellularLocation>
</comment>
<feature type="transmembrane region" description="Helical" evidence="5">
    <location>
        <begin position="311"/>
        <end position="330"/>
    </location>
</feature>
<dbReference type="OrthoDB" id="2585655at2759"/>
<dbReference type="EMBL" id="MIKG01000001">
    <property type="protein sequence ID" value="RAO64617.1"/>
    <property type="molecule type" value="Genomic_DNA"/>
</dbReference>
<evidence type="ECO:0000256" key="2">
    <source>
        <dbReference type="ARBA" id="ARBA00022692"/>
    </source>
</evidence>
<dbReference type="InterPro" id="IPR020846">
    <property type="entry name" value="MFS_dom"/>
</dbReference>
<dbReference type="GO" id="GO:0005886">
    <property type="term" value="C:plasma membrane"/>
    <property type="evidence" value="ECO:0007669"/>
    <property type="project" value="TreeGrafter"/>
</dbReference>
<sequence length="518" mass="56915">MNYLHPTPTDSSGDPLRWPFWLRCTAVVVTSLANFVGNMAGAGISVAIPDLMQEFQKSQSNATQVLTVHTPLYSGDASASAYDANHPSKFNFLFLGIGNIFWVPVAMKFGKRASMLSSMAMLAGMLAWSAAAQTFNSLVAARCLIGFASAAGESIVPDIVADTSFTHQRGAMMAIYVLLISGGSAIGPLISGFMVANTSDTWRSSVWLCFGMAILDLLLIFFFYPESNFDRPQDSFDQSQILQEIHRSAKNGNTQHEEFVEGSFPSLPMETTYTIRTPPISEILRPVSYNPSVNLIQAMFEPLKLLAHPSVVWAIFTYAICLSPQVILIFTMSPLLQAPPYLFTTSDVGLVQIAAIVGFILAFCGGGMLSDYINGVIVRRTASRLTIFRAEHRLISIIPGMLIGPAGCILLAFACGHQLHWIVIAVGFGLVSFGTVYTPNIAITYVTQRHQRDAAKCLILINILKNLVAFVFLYVAVDWVNKNGYVQIYMIMFMLNILVLGCALPLYYFGLRNHEEFQ</sequence>